<dbReference type="InterPro" id="IPR011990">
    <property type="entry name" value="TPR-like_helical_dom_sf"/>
</dbReference>
<dbReference type="GeneID" id="81392573"/>
<feature type="region of interest" description="Disordered" evidence="2">
    <location>
        <begin position="1"/>
        <end position="20"/>
    </location>
</feature>
<dbReference type="PANTHER" id="PTHR22767">
    <property type="entry name" value="N-TERMINAL ACETYLTRANSFERASE-RELATED"/>
    <property type="match status" value="1"/>
</dbReference>
<dbReference type="InterPro" id="IPR019183">
    <property type="entry name" value="NAA25_NatB_aux_su"/>
</dbReference>
<dbReference type="RefSeq" id="XP_056514472.1">
    <property type="nucleotide sequence ID" value="XM_056653405.1"/>
</dbReference>
<dbReference type="InterPro" id="IPR009069">
    <property type="entry name" value="Cys_alpha_HP_mot_SF"/>
</dbReference>
<protein>
    <submittedName>
        <fullName evidence="3">Uncharacterized protein</fullName>
    </submittedName>
</protein>
<evidence type="ECO:0000313" key="4">
    <source>
        <dbReference type="Proteomes" id="UP001141434"/>
    </source>
</evidence>
<comment type="caution">
    <text evidence="3">The sequence shown here is derived from an EMBL/GenBank/DDBJ whole genome shotgun (WGS) entry which is preliminary data.</text>
</comment>
<feature type="compositionally biased region" description="Basic and acidic residues" evidence="2">
    <location>
        <begin position="8"/>
        <end position="20"/>
    </location>
</feature>
<reference evidence="3" key="2">
    <citation type="journal article" date="2023" name="IMA Fungus">
        <title>Comparative genomic study of the Penicillium genus elucidates a diverse pangenome and 15 lateral gene transfer events.</title>
        <authorList>
            <person name="Petersen C."/>
            <person name="Sorensen T."/>
            <person name="Nielsen M.R."/>
            <person name="Sondergaard T.E."/>
            <person name="Sorensen J.L."/>
            <person name="Fitzpatrick D.A."/>
            <person name="Frisvad J.C."/>
            <person name="Nielsen K.L."/>
        </authorList>
    </citation>
    <scope>NUCLEOTIDE SEQUENCE</scope>
    <source>
        <strain evidence="3">IBT 34128</strain>
    </source>
</reference>
<dbReference type="Pfam" id="PF09797">
    <property type="entry name" value="NatB_MDM20"/>
    <property type="match status" value="1"/>
</dbReference>
<dbReference type="PANTHER" id="PTHR22767:SF3">
    <property type="entry name" value="N-ALPHA-ACETYLTRANSFERASE 25, NATB AUXILIARY SUBUNIT"/>
    <property type="match status" value="1"/>
</dbReference>
<accession>A0A9W9FS69</accession>
<keyword evidence="4" id="KW-1185">Reference proteome</keyword>
<sequence>MAAESTQDDNHERAWEKAEKKFSHKNASQYYDPCQDFADRSLKCMKRNGFDREMCHDYFHGYLAIELIVIARRIGYLGNAAGPDVDVGNTHRLPIDLLPRQIKKSRRYSDPLQISLDDFQQVLCLAHDAVFYRRNNQIQDAIDGQNLKQALQLIEKRMKKGEDNVYMKAWKAQILSRHADKTHHKRGVAETLELCNTEPVITDIDTLDMLHQTLQQMDEHTHARNSLWEKAAKEMPQDVDIQMRWFGYAFENNDWKSAQKAAMSLQKNFPRDRKYYFWAIFLSHLVATDDASSDGERKLFGTLAYRMISKAADDVPTNSTDLLSHPRAIQTAEEVLLLIKIFESQGRYDEAVKALERENVGLSSSIVQNDQTFVSLKLNNLGAAKLWEEGISFAQSLLAVPDDPNEQKALQERDDWSTWNLLSRATRELGNPEIAAETQKFIEKFIEFSPKSRNAHLARMDTIQTRIALGDLTQNDLLSACQEYFSVHKHKLYAFDDIRRAFEGNRAMLSNMVDHSLKCSQDEQTTMVPTINALKLDYCLNISRNESNVSREKIEEFVAKCLLLYQQPAHTDETEKKPTTSSTIESQPRDDLCVLAATSLLCPYGAQPNDVNSQIPDAALVRAAGILERLLLDSPHNYEALLLLVRIYLRLGVGSLALSTFSKMNIKQLQYESVAHQLFTRLATIHPQSAPPIEGAELRDFHPQSAFVQALNFYRNAEVTCMKYRTSGLDHGSYLNVEETIELRRRLQNSICRRMYALDVRRMQRLVGGDPMSRYDGLAQECSPAVDGRSPSAFVSCEFKDMPSVEERLRLGPLPKENWLASARLTDRLFGIIRGISIQKPLTPEIELPALDGLSLSRTEEDRTDAEKDVAKIHGELLNVALFMAGSKTIAPEQADRALGEVEDWMVSKKKALALNEAKVSPIIANTALCLQADTPTAPTWRYFHFIFTLLETLKALSQLVTLASRKASKIVKLPKERVDRLAALVPEVFESVRANTRELKLRVSGSGLLGSLTDLVTEGDQTGKYGEQYRTAHTKHLDMPAVELFCASLMESWEEALDGVMSVKL</sequence>
<gene>
    <name evidence="3" type="ORF">NUU61_002823</name>
</gene>
<comment type="similarity">
    <text evidence="1">Belongs to the MDM20/NAA25 family.</text>
</comment>
<name>A0A9W9FS69_9EURO</name>
<evidence type="ECO:0000313" key="3">
    <source>
        <dbReference type="EMBL" id="KAJ5105476.1"/>
    </source>
</evidence>
<evidence type="ECO:0000256" key="2">
    <source>
        <dbReference type="SAM" id="MobiDB-lite"/>
    </source>
</evidence>
<dbReference type="AlphaFoldDB" id="A0A9W9FS69"/>
<organism evidence="3 4">
    <name type="scientific">Penicillium alfredii</name>
    <dbReference type="NCBI Taxonomy" id="1506179"/>
    <lineage>
        <taxon>Eukaryota</taxon>
        <taxon>Fungi</taxon>
        <taxon>Dikarya</taxon>
        <taxon>Ascomycota</taxon>
        <taxon>Pezizomycotina</taxon>
        <taxon>Eurotiomycetes</taxon>
        <taxon>Eurotiomycetidae</taxon>
        <taxon>Eurotiales</taxon>
        <taxon>Aspergillaceae</taxon>
        <taxon>Penicillium</taxon>
    </lineage>
</organism>
<dbReference type="EMBL" id="JAPMSZ010000004">
    <property type="protein sequence ID" value="KAJ5105476.1"/>
    <property type="molecule type" value="Genomic_DNA"/>
</dbReference>
<dbReference type="OrthoDB" id="1874341at2759"/>
<reference evidence="3" key="1">
    <citation type="submission" date="2022-11" db="EMBL/GenBank/DDBJ databases">
        <authorList>
            <person name="Petersen C."/>
        </authorList>
    </citation>
    <scope>NUCLEOTIDE SEQUENCE</scope>
    <source>
        <strain evidence="3">IBT 34128</strain>
    </source>
</reference>
<dbReference type="Proteomes" id="UP001141434">
    <property type="component" value="Unassembled WGS sequence"/>
</dbReference>
<dbReference type="SUPFAM" id="SSF47072">
    <property type="entry name" value="Cysteine alpha-hairpin motif"/>
    <property type="match status" value="1"/>
</dbReference>
<dbReference type="Gene3D" id="1.25.40.10">
    <property type="entry name" value="Tetratricopeptide repeat domain"/>
    <property type="match status" value="1"/>
</dbReference>
<dbReference type="GO" id="GO:0031416">
    <property type="term" value="C:NatB complex"/>
    <property type="evidence" value="ECO:0007669"/>
    <property type="project" value="TreeGrafter"/>
</dbReference>
<evidence type="ECO:0000256" key="1">
    <source>
        <dbReference type="ARBA" id="ARBA00006298"/>
    </source>
</evidence>
<proteinExistence type="inferred from homology"/>